<dbReference type="InterPro" id="IPR035069">
    <property type="entry name" value="TTHA1013/TTHA0281-like"/>
</dbReference>
<dbReference type="AlphaFoldDB" id="A0A6J4TAL8"/>
<protein>
    <recommendedName>
        <fullName evidence="2">HicB-like antitoxin of toxin-antitoxin system domain-containing protein</fullName>
    </recommendedName>
</protein>
<evidence type="ECO:0000313" key="1">
    <source>
        <dbReference type="EMBL" id="CAA9518391.1"/>
    </source>
</evidence>
<dbReference type="Gene3D" id="3.30.160.250">
    <property type="match status" value="1"/>
</dbReference>
<dbReference type="EMBL" id="CADCVR010000096">
    <property type="protein sequence ID" value="CAA9518391.1"/>
    <property type="molecule type" value="Genomic_DNA"/>
</dbReference>
<gene>
    <name evidence="1" type="ORF">AVDCRST_MAG53-3345</name>
</gene>
<reference evidence="1" key="1">
    <citation type="submission" date="2020-02" db="EMBL/GenBank/DDBJ databases">
        <authorList>
            <person name="Meier V. D."/>
        </authorList>
    </citation>
    <scope>NUCLEOTIDE SEQUENCE</scope>
    <source>
        <strain evidence="1">AVDCRST_MAG53</strain>
    </source>
</reference>
<name>A0A6J4TAL8_9ACTN</name>
<accession>A0A6J4TAL8</accession>
<proteinExistence type="predicted"/>
<organism evidence="1">
    <name type="scientific">uncultured Solirubrobacteraceae bacterium</name>
    <dbReference type="NCBI Taxonomy" id="1162706"/>
    <lineage>
        <taxon>Bacteria</taxon>
        <taxon>Bacillati</taxon>
        <taxon>Actinomycetota</taxon>
        <taxon>Thermoleophilia</taxon>
        <taxon>Solirubrobacterales</taxon>
        <taxon>Solirubrobacteraceae</taxon>
        <taxon>environmental samples</taxon>
    </lineage>
</organism>
<evidence type="ECO:0008006" key="2">
    <source>
        <dbReference type="Google" id="ProtNLM"/>
    </source>
</evidence>
<dbReference type="SUPFAM" id="SSF143100">
    <property type="entry name" value="TTHA1013/TTHA0281-like"/>
    <property type="match status" value="1"/>
</dbReference>
<sequence>MSASTLRMTILYEQGDNGWVIASVPEVPGTRSQGRTREEARANVIDALATILTPDEDLADGDAEPLLLTVQR</sequence>